<keyword evidence="9" id="KW-1133">Transmembrane helix</keyword>
<comment type="caution">
    <text evidence="11">The sequence shown here is derived from an EMBL/GenBank/DDBJ whole genome shotgun (WGS) entry which is preliminary data.</text>
</comment>
<feature type="compositionally biased region" description="Polar residues" evidence="8">
    <location>
        <begin position="373"/>
        <end position="382"/>
    </location>
</feature>
<dbReference type="GO" id="GO:0004674">
    <property type="term" value="F:protein serine/threonine kinase activity"/>
    <property type="evidence" value="ECO:0007669"/>
    <property type="project" value="UniProtKB-EC"/>
</dbReference>
<dbReference type="PROSITE" id="PS00107">
    <property type="entry name" value="PROTEIN_KINASE_ATP"/>
    <property type="match status" value="1"/>
</dbReference>
<evidence type="ECO:0000313" key="11">
    <source>
        <dbReference type="EMBL" id="GCE12088.1"/>
    </source>
</evidence>
<keyword evidence="4 7" id="KW-0547">Nucleotide-binding</keyword>
<evidence type="ECO:0000256" key="4">
    <source>
        <dbReference type="ARBA" id="ARBA00022741"/>
    </source>
</evidence>
<keyword evidence="6 7" id="KW-0067">ATP-binding</keyword>
<sequence length="543" mass="58645">MQDVKMTLQNGSVVQGRYRVEELLGKGGFGAVYLVRDTRLEGNVFALKEIVDASQRERESFTLEGELLKRLNHPSLPAVYRTFEDEKRRRAYILMDYIAGPNLEIVRKEMPEHRLSLSMVMGTMAPIIEAVSYLHHLEPPIVHRDIKPSNIIIPGTGEGAVLVDFGIAKEYDMDATTTAIRRCSPGYGAPEQYASGTNPQTDLYGLAATFYTLLTGEVPIDALYRMTQIGSKRGDPLQPVHEIMPDIPLFVSDALQRALSIRSEDRFATVEEFWQALQEKTIERIPLTPAVAPLAFPAQTQKRDLPVTTIITRRATEVIPVRRGKQSRMLLILLACLALLALLSGLVWGRGLLFSGMSAPQKGTAVVSAPSPHRTSTAGTKTPESKPTAIPTSVPTNTPSVEPTTVPTTVPTAVPTAVPTTPPASYPILAGGYGGTINDRYTDPATSVSMALQNVQQQSGTLSGYLLLGNGLLGSSNFTGTVGSDNSISFTVPSPGSGLLPLLFQGSVQSDRSISGTYCSYRGQGQCDKSAGGWGDWTVRPTA</sequence>
<evidence type="ECO:0000256" key="9">
    <source>
        <dbReference type="SAM" id="Phobius"/>
    </source>
</evidence>
<feature type="binding site" evidence="7">
    <location>
        <position position="48"/>
    </location>
    <ligand>
        <name>ATP</name>
        <dbReference type="ChEBI" id="CHEBI:30616"/>
    </ligand>
</feature>
<evidence type="ECO:0000256" key="2">
    <source>
        <dbReference type="ARBA" id="ARBA00012513"/>
    </source>
</evidence>
<evidence type="ECO:0000256" key="8">
    <source>
        <dbReference type="SAM" id="MobiDB-lite"/>
    </source>
</evidence>
<evidence type="ECO:0000256" key="3">
    <source>
        <dbReference type="ARBA" id="ARBA00022679"/>
    </source>
</evidence>
<feature type="domain" description="Protein kinase" evidence="10">
    <location>
        <begin position="18"/>
        <end position="282"/>
    </location>
</feature>
<dbReference type="Gene3D" id="1.10.510.10">
    <property type="entry name" value="Transferase(Phosphotransferase) domain 1"/>
    <property type="match status" value="1"/>
</dbReference>
<dbReference type="EC" id="2.7.11.1" evidence="2"/>
<evidence type="ECO:0000256" key="5">
    <source>
        <dbReference type="ARBA" id="ARBA00022777"/>
    </source>
</evidence>
<evidence type="ECO:0000313" key="12">
    <source>
        <dbReference type="Proteomes" id="UP000287352"/>
    </source>
</evidence>
<dbReference type="RefSeq" id="WP_161975383.1">
    <property type="nucleotide sequence ID" value="NZ_BIFR01000001.1"/>
</dbReference>
<dbReference type="PANTHER" id="PTHR43671">
    <property type="entry name" value="SERINE/THREONINE-PROTEIN KINASE NEK"/>
    <property type="match status" value="1"/>
</dbReference>
<feature type="region of interest" description="Disordered" evidence="8">
    <location>
        <begin position="363"/>
        <end position="418"/>
    </location>
</feature>
<evidence type="ECO:0000256" key="7">
    <source>
        <dbReference type="PROSITE-ProRule" id="PRU10141"/>
    </source>
</evidence>
<organism evidence="11 12">
    <name type="scientific">Tengunoibacter tsumagoiensis</name>
    <dbReference type="NCBI Taxonomy" id="2014871"/>
    <lineage>
        <taxon>Bacteria</taxon>
        <taxon>Bacillati</taxon>
        <taxon>Chloroflexota</taxon>
        <taxon>Ktedonobacteria</taxon>
        <taxon>Ktedonobacterales</taxon>
        <taxon>Dictyobacteraceae</taxon>
        <taxon>Tengunoibacter</taxon>
    </lineage>
</organism>
<dbReference type="InterPro" id="IPR050660">
    <property type="entry name" value="NEK_Ser/Thr_kinase"/>
</dbReference>
<keyword evidence="9" id="KW-0812">Transmembrane</keyword>
<dbReference type="SMART" id="SM00220">
    <property type="entry name" value="S_TKc"/>
    <property type="match status" value="1"/>
</dbReference>
<dbReference type="PANTHER" id="PTHR43671:SF13">
    <property type="entry name" value="SERINE_THREONINE-PROTEIN KINASE NEK2"/>
    <property type="match status" value="1"/>
</dbReference>
<proteinExistence type="inferred from homology"/>
<comment type="similarity">
    <text evidence="1">Belongs to the protein kinase superfamily. NEK Ser/Thr protein kinase family. NIMA subfamily.</text>
</comment>
<keyword evidence="3" id="KW-0808">Transferase</keyword>
<dbReference type="Proteomes" id="UP000287352">
    <property type="component" value="Unassembled WGS sequence"/>
</dbReference>
<dbReference type="GO" id="GO:0005524">
    <property type="term" value="F:ATP binding"/>
    <property type="evidence" value="ECO:0007669"/>
    <property type="project" value="UniProtKB-UniRule"/>
</dbReference>
<dbReference type="Gene3D" id="3.30.200.20">
    <property type="entry name" value="Phosphorylase Kinase, domain 1"/>
    <property type="match status" value="1"/>
</dbReference>
<dbReference type="SUPFAM" id="SSF56112">
    <property type="entry name" value="Protein kinase-like (PK-like)"/>
    <property type="match status" value="1"/>
</dbReference>
<gene>
    <name evidence="11" type="ORF">KTT_19470</name>
</gene>
<keyword evidence="9" id="KW-0472">Membrane</keyword>
<evidence type="ECO:0000256" key="1">
    <source>
        <dbReference type="ARBA" id="ARBA00010886"/>
    </source>
</evidence>
<dbReference type="InterPro" id="IPR011009">
    <property type="entry name" value="Kinase-like_dom_sf"/>
</dbReference>
<feature type="compositionally biased region" description="Low complexity" evidence="8">
    <location>
        <begin position="391"/>
        <end position="418"/>
    </location>
</feature>
<dbReference type="PROSITE" id="PS00108">
    <property type="entry name" value="PROTEIN_KINASE_ST"/>
    <property type="match status" value="1"/>
</dbReference>
<keyword evidence="12" id="KW-1185">Reference proteome</keyword>
<dbReference type="EMBL" id="BIFR01000001">
    <property type="protein sequence ID" value="GCE12088.1"/>
    <property type="molecule type" value="Genomic_DNA"/>
</dbReference>
<evidence type="ECO:0000256" key="6">
    <source>
        <dbReference type="ARBA" id="ARBA00022840"/>
    </source>
</evidence>
<accession>A0A401ZYZ0</accession>
<dbReference type="AlphaFoldDB" id="A0A401ZYZ0"/>
<reference evidence="12" key="1">
    <citation type="submission" date="2018-12" db="EMBL/GenBank/DDBJ databases">
        <title>Tengunoibacter tsumagoiensis gen. nov., sp. nov., Dictyobacter kobayashii sp. nov., D. alpinus sp. nov., and D. joshuensis sp. nov. and description of Dictyobacteraceae fam. nov. within the order Ktedonobacterales isolated from Tengu-no-mugimeshi.</title>
        <authorList>
            <person name="Wang C.M."/>
            <person name="Zheng Y."/>
            <person name="Sakai Y."/>
            <person name="Toyoda A."/>
            <person name="Minakuchi Y."/>
            <person name="Abe K."/>
            <person name="Yokota A."/>
            <person name="Yabe S."/>
        </authorList>
    </citation>
    <scope>NUCLEOTIDE SEQUENCE [LARGE SCALE GENOMIC DNA]</scope>
    <source>
        <strain evidence="12">Uno3</strain>
    </source>
</reference>
<dbReference type="Pfam" id="PF00069">
    <property type="entry name" value="Pkinase"/>
    <property type="match status" value="1"/>
</dbReference>
<name>A0A401ZYZ0_9CHLR</name>
<dbReference type="InterPro" id="IPR017441">
    <property type="entry name" value="Protein_kinase_ATP_BS"/>
</dbReference>
<feature type="transmembrane region" description="Helical" evidence="9">
    <location>
        <begin position="329"/>
        <end position="348"/>
    </location>
</feature>
<evidence type="ECO:0000259" key="10">
    <source>
        <dbReference type="PROSITE" id="PS50011"/>
    </source>
</evidence>
<dbReference type="PROSITE" id="PS50011">
    <property type="entry name" value="PROTEIN_KINASE_DOM"/>
    <property type="match status" value="1"/>
</dbReference>
<protein>
    <recommendedName>
        <fullName evidence="2">non-specific serine/threonine protein kinase</fullName>
        <ecNumber evidence="2">2.7.11.1</ecNumber>
    </recommendedName>
</protein>
<dbReference type="InterPro" id="IPR008271">
    <property type="entry name" value="Ser/Thr_kinase_AS"/>
</dbReference>
<dbReference type="InterPro" id="IPR000719">
    <property type="entry name" value="Prot_kinase_dom"/>
</dbReference>
<keyword evidence="5" id="KW-0418">Kinase</keyword>
<dbReference type="CDD" id="cd14014">
    <property type="entry name" value="STKc_PknB_like"/>
    <property type="match status" value="1"/>
</dbReference>